<dbReference type="GO" id="GO:0005506">
    <property type="term" value="F:iron ion binding"/>
    <property type="evidence" value="ECO:0007669"/>
    <property type="project" value="InterPro"/>
</dbReference>
<evidence type="ECO:0000256" key="1">
    <source>
        <dbReference type="ARBA" id="ARBA00001971"/>
    </source>
</evidence>
<evidence type="ECO:0000256" key="7">
    <source>
        <dbReference type="ARBA" id="ARBA00023033"/>
    </source>
</evidence>
<dbReference type="PRINTS" id="PR00385">
    <property type="entry name" value="P450"/>
</dbReference>
<sequence>MTTIRIPGGVRRVVLRLATSRRACPSGGGLDVSTISRFPARARLPLLRDGLDPVPELAAARARGDVTRLIRVLGLDVWLVTGHDLARTVLADRESYSNDVRHLLGTRPRSAAEEVGGLGMTDAPDHTRLRRVLTPQFTVRRLARLEAGIDRIVADCLDDMESAGPVVDLADRLAFAVPFRVICDLLGLPEVDRAAFRSLGTARFDLSNGGAGTFGAAATTREFLIDLVTRHRQGGAGLDPDGLIASIADDHPELSDVEVGGLADGVFLGGFETSASMLALGTLVLVRDRDAFASLATGDRDQVDRVVDELLRYVCPVQVAFPRFARTAMDLGGVRIAAGDLVLVSLTGASRDPRTSTADDFDPTSPASSHLAFGHGMHRCVGAELARMELRAALTGLARRFPDLDLAVDPGTLSFTPLSAVYGLESLPVRLDKETEVAQSA</sequence>
<dbReference type="EMBL" id="PYXZ01000002">
    <property type="protein sequence ID" value="PUA81721.1"/>
    <property type="molecule type" value="Genomic_DNA"/>
</dbReference>
<proteinExistence type="inferred from homology"/>
<dbReference type="InterPro" id="IPR017972">
    <property type="entry name" value="Cyt_P450_CS"/>
</dbReference>
<dbReference type="InterPro" id="IPR002397">
    <property type="entry name" value="Cyt_P450_B"/>
</dbReference>
<comment type="caution">
    <text evidence="9">The sequence shown here is derived from an EMBL/GenBank/DDBJ whole genome shotgun (WGS) entry which is preliminary data.</text>
</comment>
<dbReference type="OrthoDB" id="502624at2"/>
<keyword evidence="4 8" id="KW-0479">Metal-binding</keyword>
<comment type="cofactor">
    <cofactor evidence="1">
        <name>heme</name>
        <dbReference type="ChEBI" id="CHEBI:30413"/>
    </cofactor>
</comment>
<evidence type="ECO:0000256" key="6">
    <source>
        <dbReference type="ARBA" id="ARBA00023004"/>
    </source>
</evidence>
<dbReference type="PROSITE" id="PS00086">
    <property type="entry name" value="CYTOCHROME_P450"/>
    <property type="match status" value="1"/>
</dbReference>
<keyword evidence="5 8" id="KW-0560">Oxidoreductase</keyword>
<keyword evidence="7 8" id="KW-0503">Monooxygenase</keyword>
<evidence type="ECO:0000256" key="8">
    <source>
        <dbReference type="RuleBase" id="RU000461"/>
    </source>
</evidence>
<comment type="similarity">
    <text evidence="2 8">Belongs to the cytochrome P450 family.</text>
</comment>
<evidence type="ECO:0000313" key="10">
    <source>
        <dbReference type="Proteomes" id="UP000244867"/>
    </source>
</evidence>
<gene>
    <name evidence="9" type="ORF">C7S10_06530</name>
</gene>
<evidence type="ECO:0000256" key="4">
    <source>
        <dbReference type="ARBA" id="ARBA00022723"/>
    </source>
</evidence>
<keyword evidence="10" id="KW-1185">Reference proteome</keyword>
<dbReference type="InterPro" id="IPR036396">
    <property type="entry name" value="Cyt_P450_sf"/>
</dbReference>
<organism evidence="9 10">
    <name type="scientific">Nocardioides currus</name>
    <dbReference type="NCBI Taxonomy" id="2133958"/>
    <lineage>
        <taxon>Bacteria</taxon>
        <taxon>Bacillati</taxon>
        <taxon>Actinomycetota</taxon>
        <taxon>Actinomycetes</taxon>
        <taxon>Propionibacteriales</taxon>
        <taxon>Nocardioidaceae</taxon>
        <taxon>Nocardioides</taxon>
    </lineage>
</organism>
<dbReference type="AlphaFoldDB" id="A0A2R7YZD8"/>
<evidence type="ECO:0000256" key="5">
    <source>
        <dbReference type="ARBA" id="ARBA00023002"/>
    </source>
</evidence>
<dbReference type="Pfam" id="PF00067">
    <property type="entry name" value="p450"/>
    <property type="match status" value="1"/>
</dbReference>
<dbReference type="Gene3D" id="1.10.630.10">
    <property type="entry name" value="Cytochrome P450"/>
    <property type="match status" value="1"/>
</dbReference>
<dbReference type="RefSeq" id="WP_108343603.1">
    <property type="nucleotide sequence ID" value="NZ_PYXZ01000002.1"/>
</dbReference>
<name>A0A2R7YZD8_9ACTN</name>
<dbReference type="PANTHER" id="PTHR46696">
    <property type="entry name" value="P450, PUTATIVE (EUROFUNG)-RELATED"/>
    <property type="match status" value="1"/>
</dbReference>
<accession>A0A2R7YZD8</accession>
<dbReference type="GO" id="GO:0020037">
    <property type="term" value="F:heme binding"/>
    <property type="evidence" value="ECO:0007669"/>
    <property type="project" value="InterPro"/>
</dbReference>
<dbReference type="GO" id="GO:0004497">
    <property type="term" value="F:monooxygenase activity"/>
    <property type="evidence" value="ECO:0007669"/>
    <property type="project" value="UniProtKB-KW"/>
</dbReference>
<dbReference type="GO" id="GO:0016705">
    <property type="term" value="F:oxidoreductase activity, acting on paired donors, with incorporation or reduction of molecular oxygen"/>
    <property type="evidence" value="ECO:0007669"/>
    <property type="project" value="InterPro"/>
</dbReference>
<evidence type="ECO:0000256" key="3">
    <source>
        <dbReference type="ARBA" id="ARBA00022617"/>
    </source>
</evidence>
<reference evidence="9 10" key="1">
    <citation type="submission" date="2018-03" db="EMBL/GenBank/DDBJ databases">
        <authorList>
            <person name="Keele B.F."/>
        </authorList>
    </citation>
    <scope>NUCLEOTIDE SEQUENCE [LARGE SCALE GENOMIC DNA]</scope>
    <source>
        <strain evidence="9 10">IB-3</strain>
    </source>
</reference>
<protein>
    <submittedName>
        <fullName evidence="9">Cytochrome P450</fullName>
    </submittedName>
</protein>
<dbReference type="FunFam" id="1.10.630.10:FF:000018">
    <property type="entry name" value="Cytochrome P450 monooxygenase"/>
    <property type="match status" value="1"/>
</dbReference>
<dbReference type="Proteomes" id="UP000244867">
    <property type="component" value="Unassembled WGS sequence"/>
</dbReference>
<dbReference type="SUPFAM" id="SSF48264">
    <property type="entry name" value="Cytochrome P450"/>
    <property type="match status" value="1"/>
</dbReference>
<evidence type="ECO:0000256" key="2">
    <source>
        <dbReference type="ARBA" id="ARBA00010617"/>
    </source>
</evidence>
<dbReference type="InterPro" id="IPR001128">
    <property type="entry name" value="Cyt_P450"/>
</dbReference>
<dbReference type="PANTHER" id="PTHR46696:SF5">
    <property type="entry name" value="CYTOCHROME P450 BJ-1"/>
    <property type="match status" value="1"/>
</dbReference>
<keyword evidence="3 8" id="KW-0349">Heme</keyword>
<evidence type="ECO:0000313" key="9">
    <source>
        <dbReference type="EMBL" id="PUA81721.1"/>
    </source>
</evidence>
<keyword evidence="6 8" id="KW-0408">Iron</keyword>
<dbReference type="PRINTS" id="PR00359">
    <property type="entry name" value="BP450"/>
</dbReference>